<evidence type="ECO:0000256" key="6">
    <source>
        <dbReference type="RuleBase" id="RU000682"/>
    </source>
</evidence>
<name>A0A1J1I016_9DIPT</name>
<dbReference type="Gene3D" id="1.10.10.60">
    <property type="entry name" value="Homeodomain-like"/>
    <property type="match status" value="1"/>
</dbReference>
<dbReference type="InterPro" id="IPR009057">
    <property type="entry name" value="Homeodomain-like_sf"/>
</dbReference>
<protein>
    <submittedName>
        <fullName evidence="9">CLUMA_CG007217, isoform A</fullName>
    </submittedName>
</protein>
<feature type="DNA-binding region" description="Homeobox" evidence="5">
    <location>
        <begin position="155"/>
        <end position="214"/>
    </location>
</feature>
<sequence>MYPLSKNKSSFRIADILHQQQQNQHQTDSQLLAHHLMLKNNIQSGDLTKNMKAHSNEMKNTNDLSIASKSPSPDKSPIPEISPEHAINKGDIPMKPTPLYTNFPLPFPLGIHPAFHPAAAYLNYADAIHKVSSSRMWPFYHPYSSYLMPPCGSKRKGGQVRFTPQQTQNLERRFSNHKYLSPEDRRKLAMELSLSDRQVKTWFQNRRAKWRRANNATGSSNGQPNQSSNGDNASSGASSDDDDISQRPLQMYLHHQQYYKQMKELQKQQKETSTTSDNNSDNDVDVN</sequence>
<evidence type="ECO:0000256" key="4">
    <source>
        <dbReference type="ARBA" id="ARBA00023242"/>
    </source>
</evidence>
<evidence type="ECO:0000256" key="1">
    <source>
        <dbReference type="ARBA" id="ARBA00004123"/>
    </source>
</evidence>
<dbReference type="Pfam" id="PF00046">
    <property type="entry name" value="Homeodomain"/>
    <property type="match status" value="1"/>
</dbReference>
<evidence type="ECO:0000313" key="10">
    <source>
        <dbReference type="Proteomes" id="UP000183832"/>
    </source>
</evidence>
<evidence type="ECO:0000259" key="8">
    <source>
        <dbReference type="PROSITE" id="PS50071"/>
    </source>
</evidence>
<dbReference type="InterPro" id="IPR051000">
    <property type="entry name" value="Homeobox_DNA-bind_prot"/>
</dbReference>
<evidence type="ECO:0000256" key="3">
    <source>
        <dbReference type="ARBA" id="ARBA00023155"/>
    </source>
</evidence>
<dbReference type="AlphaFoldDB" id="A0A1J1I016"/>
<keyword evidence="2 5" id="KW-0238">DNA-binding</keyword>
<feature type="region of interest" description="Disordered" evidence="7">
    <location>
        <begin position="62"/>
        <end position="90"/>
    </location>
</feature>
<feature type="region of interest" description="Disordered" evidence="7">
    <location>
        <begin position="211"/>
        <end position="287"/>
    </location>
</feature>
<dbReference type="PANTHER" id="PTHR24324">
    <property type="entry name" value="HOMEOBOX PROTEIN HHEX"/>
    <property type="match status" value="1"/>
</dbReference>
<dbReference type="GO" id="GO:0000978">
    <property type="term" value="F:RNA polymerase II cis-regulatory region sequence-specific DNA binding"/>
    <property type="evidence" value="ECO:0007669"/>
    <property type="project" value="TreeGrafter"/>
</dbReference>
<dbReference type="EMBL" id="CVRI01000037">
    <property type="protein sequence ID" value="CRK93688.1"/>
    <property type="molecule type" value="Genomic_DNA"/>
</dbReference>
<dbReference type="InterPro" id="IPR017970">
    <property type="entry name" value="Homeobox_CS"/>
</dbReference>
<keyword evidence="3 5" id="KW-0371">Homeobox</keyword>
<dbReference type="GO" id="GO:0030154">
    <property type="term" value="P:cell differentiation"/>
    <property type="evidence" value="ECO:0007669"/>
    <property type="project" value="TreeGrafter"/>
</dbReference>
<dbReference type="InterPro" id="IPR020479">
    <property type="entry name" value="HD_metazoa"/>
</dbReference>
<dbReference type="PROSITE" id="PS50071">
    <property type="entry name" value="HOMEOBOX_2"/>
    <property type="match status" value="1"/>
</dbReference>
<dbReference type="SMART" id="SM00389">
    <property type="entry name" value="HOX"/>
    <property type="match status" value="1"/>
</dbReference>
<organism evidence="9 10">
    <name type="scientific">Clunio marinus</name>
    <dbReference type="NCBI Taxonomy" id="568069"/>
    <lineage>
        <taxon>Eukaryota</taxon>
        <taxon>Metazoa</taxon>
        <taxon>Ecdysozoa</taxon>
        <taxon>Arthropoda</taxon>
        <taxon>Hexapoda</taxon>
        <taxon>Insecta</taxon>
        <taxon>Pterygota</taxon>
        <taxon>Neoptera</taxon>
        <taxon>Endopterygota</taxon>
        <taxon>Diptera</taxon>
        <taxon>Nematocera</taxon>
        <taxon>Chironomoidea</taxon>
        <taxon>Chironomidae</taxon>
        <taxon>Clunio</taxon>
    </lineage>
</organism>
<proteinExistence type="predicted"/>
<feature type="compositionally biased region" description="Basic and acidic residues" evidence="7">
    <location>
        <begin position="261"/>
        <end position="270"/>
    </location>
</feature>
<feature type="compositionally biased region" description="Low complexity" evidence="7">
    <location>
        <begin position="68"/>
        <end position="81"/>
    </location>
</feature>
<accession>A0A1J1I016</accession>
<evidence type="ECO:0000256" key="7">
    <source>
        <dbReference type="SAM" id="MobiDB-lite"/>
    </source>
</evidence>
<keyword evidence="4 5" id="KW-0539">Nucleus</keyword>
<keyword evidence="10" id="KW-1185">Reference proteome</keyword>
<dbReference type="PANTHER" id="PTHR24324:SF5">
    <property type="entry name" value="HEMATOPOIETICALLY-EXPRESSED HOMEOBOX PROTEIN HHEX"/>
    <property type="match status" value="1"/>
</dbReference>
<reference evidence="9 10" key="1">
    <citation type="submission" date="2015-04" db="EMBL/GenBank/DDBJ databases">
        <authorList>
            <person name="Syromyatnikov M.Y."/>
            <person name="Popov V.N."/>
        </authorList>
    </citation>
    <scope>NUCLEOTIDE SEQUENCE [LARGE SCALE GENOMIC DNA]</scope>
</reference>
<comment type="subcellular location">
    <subcellularLocation>
        <location evidence="1 5 6">Nucleus</location>
    </subcellularLocation>
</comment>
<evidence type="ECO:0000256" key="2">
    <source>
        <dbReference type="ARBA" id="ARBA00023125"/>
    </source>
</evidence>
<dbReference type="SUPFAM" id="SSF46689">
    <property type="entry name" value="Homeodomain-like"/>
    <property type="match status" value="1"/>
</dbReference>
<evidence type="ECO:0000256" key="5">
    <source>
        <dbReference type="PROSITE-ProRule" id="PRU00108"/>
    </source>
</evidence>
<dbReference type="GO" id="GO:0000981">
    <property type="term" value="F:DNA-binding transcription factor activity, RNA polymerase II-specific"/>
    <property type="evidence" value="ECO:0007669"/>
    <property type="project" value="InterPro"/>
</dbReference>
<dbReference type="PRINTS" id="PR00024">
    <property type="entry name" value="HOMEOBOX"/>
</dbReference>
<dbReference type="Proteomes" id="UP000183832">
    <property type="component" value="Unassembled WGS sequence"/>
</dbReference>
<dbReference type="STRING" id="568069.A0A1J1I016"/>
<dbReference type="GO" id="GO:0005634">
    <property type="term" value="C:nucleus"/>
    <property type="evidence" value="ECO:0007669"/>
    <property type="project" value="UniProtKB-SubCell"/>
</dbReference>
<feature type="domain" description="Homeobox" evidence="8">
    <location>
        <begin position="153"/>
        <end position="213"/>
    </location>
</feature>
<feature type="compositionally biased region" description="Low complexity" evidence="7">
    <location>
        <begin position="213"/>
        <end position="238"/>
    </location>
</feature>
<dbReference type="InterPro" id="IPR001356">
    <property type="entry name" value="HD"/>
</dbReference>
<dbReference type="CDD" id="cd00086">
    <property type="entry name" value="homeodomain"/>
    <property type="match status" value="1"/>
</dbReference>
<evidence type="ECO:0000313" key="9">
    <source>
        <dbReference type="EMBL" id="CRK93688.1"/>
    </source>
</evidence>
<gene>
    <name evidence="9" type="ORF">CLUMA_CG007217</name>
</gene>
<dbReference type="PROSITE" id="PS00027">
    <property type="entry name" value="HOMEOBOX_1"/>
    <property type="match status" value="1"/>
</dbReference>
<dbReference type="OrthoDB" id="6159439at2759"/>